<evidence type="ECO:0008006" key="4">
    <source>
        <dbReference type="Google" id="ProtNLM"/>
    </source>
</evidence>
<dbReference type="EMBL" id="LDAU01000152">
    <property type="protein sequence ID" value="KRX02774.1"/>
    <property type="molecule type" value="Genomic_DNA"/>
</dbReference>
<keyword evidence="1" id="KW-0812">Transmembrane</keyword>
<dbReference type="Proteomes" id="UP000054937">
    <property type="component" value="Unassembled WGS sequence"/>
</dbReference>
<gene>
    <name evidence="2" type="ORF">PPERSA_02264</name>
</gene>
<accession>A0A0V0QKQ2</accession>
<feature type="transmembrane region" description="Helical" evidence="1">
    <location>
        <begin position="116"/>
        <end position="136"/>
    </location>
</feature>
<comment type="caution">
    <text evidence="2">The sequence shown here is derived from an EMBL/GenBank/DDBJ whole genome shotgun (WGS) entry which is preliminary data.</text>
</comment>
<evidence type="ECO:0000256" key="1">
    <source>
        <dbReference type="SAM" id="Phobius"/>
    </source>
</evidence>
<dbReference type="InParanoid" id="A0A0V0QKQ2"/>
<keyword evidence="3" id="KW-1185">Reference proteome</keyword>
<organism evidence="2 3">
    <name type="scientific">Pseudocohnilembus persalinus</name>
    <name type="common">Ciliate</name>
    <dbReference type="NCBI Taxonomy" id="266149"/>
    <lineage>
        <taxon>Eukaryota</taxon>
        <taxon>Sar</taxon>
        <taxon>Alveolata</taxon>
        <taxon>Ciliophora</taxon>
        <taxon>Intramacronucleata</taxon>
        <taxon>Oligohymenophorea</taxon>
        <taxon>Scuticociliatia</taxon>
        <taxon>Philasterida</taxon>
        <taxon>Pseudocohnilembidae</taxon>
        <taxon>Pseudocohnilembus</taxon>
    </lineage>
</organism>
<name>A0A0V0QKQ2_PSEPJ</name>
<evidence type="ECO:0000313" key="2">
    <source>
        <dbReference type="EMBL" id="KRX02774.1"/>
    </source>
</evidence>
<keyword evidence="1" id="KW-0472">Membrane</keyword>
<reference evidence="2 3" key="1">
    <citation type="journal article" date="2015" name="Sci. Rep.">
        <title>Genome of the facultative scuticociliatosis pathogen Pseudocohnilembus persalinus provides insight into its virulence through horizontal gene transfer.</title>
        <authorList>
            <person name="Xiong J."/>
            <person name="Wang G."/>
            <person name="Cheng J."/>
            <person name="Tian M."/>
            <person name="Pan X."/>
            <person name="Warren A."/>
            <person name="Jiang C."/>
            <person name="Yuan D."/>
            <person name="Miao W."/>
        </authorList>
    </citation>
    <scope>NUCLEOTIDE SEQUENCE [LARGE SCALE GENOMIC DNA]</scope>
    <source>
        <strain evidence="2">36N120E</strain>
    </source>
</reference>
<protein>
    <recommendedName>
        <fullName evidence="4">Transmembrane protein</fullName>
    </recommendedName>
</protein>
<feature type="transmembrane region" description="Helical" evidence="1">
    <location>
        <begin position="86"/>
        <end position="104"/>
    </location>
</feature>
<dbReference type="AlphaFoldDB" id="A0A0V0QKQ2"/>
<sequence>MTRIIQNQYYEKKKNTPFQSLSQATQEFITDPLDIQQLKSYHNIGTHYPDLVKIDYLKQQKMQGKKFNLQEEYYDEKSLISQKKKMYILLVNVIHVIGIAIIQIQIDYTVQYVPDMLRRIVTTLFVMPQYIVYIVIRLKKKDKNNQILTSDYQQKSKMTDIVDPSPFNVQVNKNSQFVKNRIDQKQKNSKIVNQFENDIQEEVFARNTEFQSPRKLLSDVYKTNDIKCDIESCSNEYQQEDDDQERNYETDENFQALSKQISMKPKI</sequence>
<proteinExistence type="predicted"/>
<keyword evidence="1" id="KW-1133">Transmembrane helix</keyword>
<evidence type="ECO:0000313" key="3">
    <source>
        <dbReference type="Proteomes" id="UP000054937"/>
    </source>
</evidence>